<sequence length="154" mass="17016">MPSSPAYAPFLRYQGFMFAFMFPMLLNQPTLTFAGLLLLLNLALYAIVTHDTVSGTSQSRLVAIVSSPTMSLTLAKSIVYHVVTDALRMIIPVSVVFYFIATAIWQYLQGASTLSLSLPIFMTALKLIVITAYLLAWIPALLRFSNNDKEAVCE</sequence>
<dbReference type="RefSeq" id="WP_101769915.1">
    <property type="nucleotide sequence ID" value="NZ_BPPU01000005.1"/>
</dbReference>
<gene>
    <name evidence="2" type="ORF">CIK00_17385</name>
</gene>
<comment type="caution">
    <text evidence="2">The sequence shown here is derived from an EMBL/GenBank/DDBJ whole genome shotgun (WGS) entry which is preliminary data.</text>
</comment>
<dbReference type="EMBL" id="NPIB01000027">
    <property type="protein sequence ID" value="PLC56595.1"/>
    <property type="molecule type" value="Genomic_DNA"/>
</dbReference>
<keyword evidence="1" id="KW-0472">Membrane</keyword>
<protein>
    <submittedName>
        <fullName evidence="2">Uncharacterized protein</fullName>
    </submittedName>
</protein>
<dbReference type="Proteomes" id="UP000234420">
    <property type="component" value="Unassembled WGS sequence"/>
</dbReference>
<keyword evidence="3" id="KW-1185">Reference proteome</keyword>
<keyword evidence="1" id="KW-1133">Transmembrane helix</keyword>
<evidence type="ECO:0000313" key="2">
    <source>
        <dbReference type="EMBL" id="PLC56595.1"/>
    </source>
</evidence>
<accession>A0A2N4UNL0</accession>
<feature type="transmembrane region" description="Helical" evidence="1">
    <location>
        <begin position="89"/>
        <end position="108"/>
    </location>
</feature>
<dbReference type="AlphaFoldDB" id="A0A2N4UNL0"/>
<organism evidence="2 3">
    <name type="scientific">Photobacterium carnosum</name>
    <dbReference type="NCBI Taxonomy" id="2023717"/>
    <lineage>
        <taxon>Bacteria</taxon>
        <taxon>Pseudomonadati</taxon>
        <taxon>Pseudomonadota</taxon>
        <taxon>Gammaproteobacteria</taxon>
        <taxon>Vibrionales</taxon>
        <taxon>Vibrionaceae</taxon>
        <taxon>Photobacterium</taxon>
    </lineage>
</organism>
<reference evidence="2 3" key="1">
    <citation type="journal article" date="2018" name="Syst. Appl. Microbiol.">
        <title>Photobacterium carnosum sp. nov., isolated from spoiled modified atmosphere packaged poultry meat.</title>
        <authorList>
            <person name="Hilgarth M."/>
            <person name="Fuertes S."/>
            <person name="Ehrmann M."/>
            <person name="Vogel R.F."/>
        </authorList>
    </citation>
    <scope>NUCLEOTIDE SEQUENCE [LARGE SCALE GENOMIC DNA]</scope>
    <source>
        <strain evidence="2 3">TMW 2.2021</strain>
    </source>
</reference>
<proteinExistence type="predicted"/>
<feature type="transmembrane region" description="Helical" evidence="1">
    <location>
        <begin position="31"/>
        <end position="49"/>
    </location>
</feature>
<evidence type="ECO:0000313" key="3">
    <source>
        <dbReference type="Proteomes" id="UP000234420"/>
    </source>
</evidence>
<feature type="transmembrane region" description="Helical" evidence="1">
    <location>
        <begin position="120"/>
        <end position="142"/>
    </location>
</feature>
<keyword evidence="1" id="KW-0812">Transmembrane</keyword>
<evidence type="ECO:0000256" key="1">
    <source>
        <dbReference type="SAM" id="Phobius"/>
    </source>
</evidence>
<name>A0A2N4UNL0_9GAMM</name>